<gene>
    <name evidence="12 13" type="primary">LOC107069290</name>
</gene>
<feature type="region of interest" description="Disordered" evidence="9">
    <location>
        <begin position="36"/>
        <end position="83"/>
    </location>
</feature>
<evidence type="ECO:0000256" key="9">
    <source>
        <dbReference type="SAM" id="MobiDB-lite"/>
    </source>
</evidence>
<dbReference type="GeneID" id="107069290"/>
<evidence type="ECO:0000256" key="7">
    <source>
        <dbReference type="PROSITE-ProRule" id="PRU00283"/>
    </source>
</evidence>
<accession>A0ABM1IP32</accession>
<organism evidence="11 13">
    <name type="scientific">Polistes dominula</name>
    <name type="common">European paper wasp</name>
    <name type="synonym">Vespa dominula</name>
    <dbReference type="NCBI Taxonomy" id="743375"/>
    <lineage>
        <taxon>Eukaryota</taxon>
        <taxon>Metazoa</taxon>
        <taxon>Ecdysozoa</taxon>
        <taxon>Arthropoda</taxon>
        <taxon>Hexapoda</taxon>
        <taxon>Insecta</taxon>
        <taxon>Pterygota</taxon>
        <taxon>Neoptera</taxon>
        <taxon>Endopterygota</taxon>
        <taxon>Hymenoptera</taxon>
        <taxon>Apocrita</taxon>
        <taxon>Aculeata</taxon>
        <taxon>Vespoidea</taxon>
        <taxon>Vespidae</taxon>
        <taxon>Polistinae</taxon>
        <taxon>Polistini</taxon>
        <taxon>Polistes</taxon>
    </lineage>
</organism>
<feature type="compositionally biased region" description="Basic and acidic residues" evidence="9">
    <location>
        <begin position="55"/>
        <end position="69"/>
    </location>
</feature>
<dbReference type="SUPFAM" id="SSF52540">
    <property type="entry name" value="P-loop containing nucleoside triphosphate hydrolases"/>
    <property type="match status" value="1"/>
</dbReference>
<keyword evidence="6" id="KW-0206">Cytoskeleton</keyword>
<name>A0ABM1IP32_POLDO</name>
<keyword evidence="3 7" id="KW-0547">Nucleotide-binding</keyword>
<dbReference type="Gene3D" id="3.40.850.10">
    <property type="entry name" value="Kinesin motor domain"/>
    <property type="match status" value="1"/>
</dbReference>
<dbReference type="InterPro" id="IPR027640">
    <property type="entry name" value="Kinesin-like_fam"/>
</dbReference>
<dbReference type="PRINTS" id="PR00380">
    <property type="entry name" value="KINESINHEAVY"/>
</dbReference>
<dbReference type="PANTHER" id="PTHR47972">
    <property type="entry name" value="KINESIN-LIKE PROTEIN KLP-3"/>
    <property type="match status" value="1"/>
</dbReference>
<dbReference type="PANTHER" id="PTHR47972:SF45">
    <property type="entry name" value="PROTEIN CLARET SEGREGATIONAL"/>
    <property type="match status" value="1"/>
</dbReference>
<evidence type="ECO:0000313" key="11">
    <source>
        <dbReference type="Proteomes" id="UP000694924"/>
    </source>
</evidence>
<keyword evidence="4 7" id="KW-0067">ATP-binding</keyword>
<feature type="compositionally biased region" description="Polar residues" evidence="9">
    <location>
        <begin position="36"/>
        <end position="50"/>
    </location>
</feature>
<comment type="similarity">
    <text evidence="7">Belongs to the TRAFAC class myosin-kinesin ATPase superfamily. Kinesin family.</text>
</comment>
<feature type="coiled-coil region" evidence="8">
    <location>
        <begin position="193"/>
        <end position="311"/>
    </location>
</feature>
<evidence type="ECO:0000313" key="13">
    <source>
        <dbReference type="RefSeq" id="XP_015181969.1"/>
    </source>
</evidence>
<dbReference type="PROSITE" id="PS50067">
    <property type="entry name" value="KINESIN_MOTOR_2"/>
    <property type="match status" value="1"/>
</dbReference>
<dbReference type="SMART" id="SM00129">
    <property type="entry name" value="KISc"/>
    <property type="match status" value="1"/>
</dbReference>
<evidence type="ECO:0000256" key="3">
    <source>
        <dbReference type="ARBA" id="ARBA00022741"/>
    </source>
</evidence>
<keyword evidence="11" id="KW-1185">Reference proteome</keyword>
<sequence>MESRLPKPQFYKKATTLLDLDMKKNDQNMTKTQTGITTRIMSGTSTTRQYNNKPTTDDTKKDNNDEKSTNENNKPLGQTMTRAKTSAAITRTNEAIKAMKRPAPIVTTANMKKPKVKVTTKLVNPRRSFKGVLKTRNGIVRSTETNANNKTTTSTTATTSATTSATNTVVNKWDYKGRFAIANSELIKLRGTFKEVSSKNKEYQKLIDDLKDNENTYKLKVKEYETLKTTLTKELETTKEEFKQVQNEKEDFVKRWNKAEEAYTNVMEELKNVQDKCNEQKVKLQEQAIEIEEIKTKLEQDENLIKDLTLHKEKLQSFVHQMDKERRILHNTIQEMKGNIRVFCRVRPRTEKESSKPLCFIKFVDECTIEVGKSDATNCNGKVRNVRQEFSFDKVFPHNASQADIFEELSLLVQSALEGYNVCVFAYGQTGSGKTYTMEGEPGFDTEGMIPRTVRHIFKEMKELELLGWEYKIEASFLEIYNEHIVDLLDSQCNKIHEIRMRDNRGHDLYVSNLKVEEIHNAEELQECLLAAQRNRAVAATMSNERSSRSHSVARIRLIGEHKLKEEVCIGNLNLVDLAGSERLKGEEAARTAETKNINKSLANLGNVILALLRKQEHVPYRNSKLTHLLMPSLGGNSKTLMLLNISPLDECYNETLNSLRFASNVNNCKMNVRRVKTALTNTSNSSLSSSSSEI</sequence>
<keyword evidence="5 7" id="KW-0505">Motor protein</keyword>
<evidence type="ECO:0000256" key="4">
    <source>
        <dbReference type="ARBA" id="ARBA00022840"/>
    </source>
</evidence>
<keyword evidence="2" id="KW-0493">Microtubule</keyword>
<dbReference type="Pfam" id="PF00225">
    <property type="entry name" value="Kinesin"/>
    <property type="match status" value="1"/>
</dbReference>
<dbReference type="InterPro" id="IPR036961">
    <property type="entry name" value="Kinesin_motor_dom_sf"/>
</dbReference>
<dbReference type="SUPFAM" id="SSF57997">
    <property type="entry name" value="Tropomyosin"/>
    <property type="match status" value="1"/>
</dbReference>
<keyword evidence="8" id="KW-0175">Coiled coil</keyword>
<keyword evidence="6" id="KW-0963">Cytoplasm</keyword>
<dbReference type="RefSeq" id="XP_015181968.1">
    <property type="nucleotide sequence ID" value="XM_015326482.1"/>
</dbReference>
<evidence type="ECO:0000256" key="6">
    <source>
        <dbReference type="ARBA" id="ARBA00023212"/>
    </source>
</evidence>
<evidence type="ECO:0000256" key="2">
    <source>
        <dbReference type="ARBA" id="ARBA00022701"/>
    </source>
</evidence>
<evidence type="ECO:0000259" key="10">
    <source>
        <dbReference type="PROSITE" id="PS50067"/>
    </source>
</evidence>
<feature type="domain" description="Kinesin motor" evidence="10">
    <location>
        <begin position="339"/>
        <end position="669"/>
    </location>
</feature>
<dbReference type="RefSeq" id="XP_015181969.1">
    <property type="nucleotide sequence ID" value="XM_015326483.1"/>
</dbReference>
<proteinExistence type="inferred from homology"/>
<evidence type="ECO:0000256" key="5">
    <source>
        <dbReference type="ARBA" id="ARBA00023175"/>
    </source>
</evidence>
<evidence type="ECO:0000313" key="12">
    <source>
        <dbReference type="RefSeq" id="XP_015181968.1"/>
    </source>
</evidence>
<comment type="subcellular location">
    <subcellularLocation>
        <location evidence="1">Cytoplasm</location>
        <location evidence="1">Cytoskeleton</location>
    </subcellularLocation>
</comment>
<protein>
    <submittedName>
        <fullName evidence="12 13">Protein claret segregational</fullName>
    </submittedName>
</protein>
<reference evidence="12 13" key="1">
    <citation type="submission" date="2025-05" db="UniProtKB">
        <authorList>
            <consortium name="RefSeq"/>
        </authorList>
    </citation>
    <scope>IDENTIFICATION</scope>
    <source>
        <tissue evidence="12 13">Whole body</tissue>
    </source>
</reference>
<feature type="binding site" evidence="7">
    <location>
        <begin position="428"/>
        <end position="435"/>
    </location>
    <ligand>
        <name>ATP</name>
        <dbReference type="ChEBI" id="CHEBI:30616"/>
    </ligand>
</feature>
<evidence type="ECO:0000256" key="8">
    <source>
        <dbReference type="SAM" id="Coils"/>
    </source>
</evidence>
<dbReference type="Proteomes" id="UP000694924">
    <property type="component" value="Unplaced"/>
</dbReference>
<evidence type="ECO:0000256" key="1">
    <source>
        <dbReference type="ARBA" id="ARBA00004245"/>
    </source>
</evidence>
<dbReference type="InterPro" id="IPR001752">
    <property type="entry name" value="Kinesin_motor_dom"/>
</dbReference>
<dbReference type="InterPro" id="IPR027417">
    <property type="entry name" value="P-loop_NTPase"/>
</dbReference>